<evidence type="ECO:0000256" key="1">
    <source>
        <dbReference type="SAM" id="SignalP"/>
    </source>
</evidence>
<keyword evidence="1" id="KW-0732">Signal</keyword>
<evidence type="ECO:0000313" key="2">
    <source>
        <dbReference type="EMBL" id="NVZ11691.1"/>
    </source>
</evidence>
<proteinExistence type="predicted"/>
<dbReference type="Proteomes" id="UP000592294">
    <property type="component" value="Unassembled WGS sequence"/>
</dbReference>
<reference evidence="2 3" key="1">
    <citation type="submission" date="2020-06" db="EMBL/GenBank/DDBJ databases">
        <title>Whole-genome sequence of Allochromatium humboldtianum DSM 21881, type strain.</title>
        <authorList>
            <person name="Kyndt J.A."/>
            <person name="Meyer T.E."/>
        </authorList>
    </citation>
    <scope>NUCLEOTIDE SEQUENCE [LARGE SCALE GENOMIC DNA]</scope>
    <source>
        <strain evidence="2 3">DSM 21881</strain>
    </source>
</reference>
<accession>A0A850RQA4</accession>
<evidence type="ECO:0008006" key="4">
    <source>
        <dbReference type="Google" id="ProtNLM"/>
    </source>
</evidence>
<name>A0A850RQA4_9GAMM</name>
<comment type="caution">
    <text evidence="2">The sequence shown here is derived from an EMBL/GenBank/DDBJ whole genome shotgun (WGS) entry which is preliminary data.</text>
</comment>
<evidence type="ECO:0000313" key="3">
    <source>
        <dbReference type="Proteomes" id="UP000592294"/>
    </source>
</evidence>
<dbReference type="PROSITE" id="PS51257">
    <property type="entry name" value="PROKAR_LIPOPROTEIN"/>
    <property type="match status" value="1"/>
</dbReference>
<organism evidence="2 3">
    <name type="scientific">Allochromatium humboldtianum</name>
    <dbReference type="NCBI Taxonomy" id="504901"/>
    <lineage>
        <taxon>Bacteria</taxon>
        <taxon>Pseudomonadati</taxon>
        <taxon>Pseudomonadota</taxon>
        <taxon>Gammaproteobacteria</taxon>
        <taxon>Chromatiales</taxon>
        <taxon>Chromatiaceae</taxon>
        <taxon>Allochromatium</taxon>
    </lineage>
</organism>
<gene>
    <name evidence="2" type="ORF">HW932_20810</name>
</gene>
<protein>
    <recommendedName>
        <fullName evidence="4">Spore coat protein U domain-containing protein</fullName>
    </recommendedName>
</protein>
<feature type="chain" id="PRO_5032785567" description="Spore coat protein U domain-containing protein" evidence="1">
    <location>
        <begin position="23"/>
        <end position="138"/>
    </location>
</feature>
<keyword evidence="3" id="KW-1185">Reference proteome</keyword>
<sequence>MKKLFFSLFAALLLSTSNMAAAACAYMNITSSGASLSAGDSQNVYEFSISCIGSVTFKFEDLSGNNPTSRIAHIIERRSGSSWSLVSSTTSNGARTVNRSFVPSATGQYRYRIENVGTSQVRNWRMEGRMPLFTIPGT</sequence>
<dbReference type="GeneID" id="300416252"/>
<dbReference type="AlphaFoldDB" id="A0A850RQA4"/>
<feature type="signal peptide" evidence="1">
    <location>
        <begin position="1"/>
        <end position="22"/>
    </location>
</feature>
<dbReference type="RefSeq" id="WP_102053791.1">
    <property type="nucleotide sequence ID" value="NZ_JABZEO010000034.1"/>
</dbReference>
<dbReference type="EMBL" id="JABZEO010000034">
    <property type="protein sequence ID" value="NVZ11691.1"/>
    <property type="molecule type" value="Genomic_DNA"/>
</dbReference>